<dbReference type="PANTHER" id="PTHR30348:SF9">
    <property type="entry name" value="UPF0759 PROTEIN YECE"/>
    <property type="match status" value="1"/>
</dbReference>
<dbReference type="PANTHER" id="PTHR30348">
    <property type="entry name" value="UNCHARACTERIZED PROTEIN YECE"/>
    <property type="match status" value="1"/>
</dbReference>
<dbReference type="InterPro" id="IPR002763">
    <property type="entry name" value="DUF72"/>
</dbReference>
<gene>
    <name evidence="1" type="ORF">ACFFUV_02170</name>
</gene>
<dbReference type="SUPFAM" id="SSF117396">
    <property type="entry name" value="TM1631-like"/>
    <property type="match status" value="1"/>
</dbReference>
<name>A0ABV5HHQ9_9VIBR</name>
<dbReference type="Proteomes" id="UP001589645">
    <property type="component" value="Unassembled WGS sequence"/>
</dbReference>
<proteinExistence type="predicted"/>
<reference evidence="1 2" key="1">
    <citation type="submission" date="2024-09" db="EMBL/GenBank/DDBJ databases">
        <authorList>
            <person name="Sun Q."/>
            <person name="Mori K."/>
        </authorList>
    </citation>
    <scope>NUCLEOTIDE SEQUENCE [LARGE SCALE GENOMIC DNA]</scope>
    <source>
        <strain evidence="1 2">CECT 8064</strain>
    </source>
</reference>
<dbReference type="RefSeq" id="WP_390189335.1">
    <property type="nucleotide sequence ID" value="NZ_JBHMEP010000001.1"/>
</dbReference>
<accession>A0ABV5HHQ9</accession>
<evidence type="ECO:0000313" key="2">
    <source>
        <dbReference type="Proteomes" id="UP001589645"/>
    </source>
</evidence>
<comment type="caution">
    <text evidence="1">The sequence shown here is derived from an EMBL/GenBank/DDBJ whole genome shotgun (WGS) entry which is preliminary data.</text>
</comment>
<dbReference type="EMBL" id="JBHMEP010000001">
    <property type="protein sequence ID" value="MFB9133771.1"/>
    <property type="molecule type" value="Genomic_DNA"/>
</dbReference>
<evidence type="ECO:0000313" key="1">
    <source>
        <dbReference type="EMBL" id="MFB9133771.1"/>
    </source>
</evidence>
<organism evidence="1 2">
    <name type="scientific">Vibrio olivae</name>
    <dbReference type="NCBI Taxonomy" id="1243002"/>
    <lineage>
        <taxon>Bacteria</taxon>
        <taxon>Pseudomonadati</taxon>
        <taxon>Pseudomonadota</taxon>
        <taxon>Gammaproteobacteria</taxon>
        <taxon>Vibrionales</taxon>
        <taxon>Vibrionaceae</taxon>
        <taxon>Vibrio</taxon>
    </lineage>
</organism>
<dbReference type="InterPro" id="IPR036520">
    <property type="entry name" value="UPF0759_sf"/>
</dbReference>
<sequence length="288" mass="32758">MQDLPIRLGLTMWSHAQWQSTFYGSGTQPAQRLERYASVFHTVEGNTTFYATPSANTVLNWRAATHDDFRFTFKLPKAITHQHMLKHAQPMLTEFLQVMAPLAGRVGQWMIQLPAAFGPEHLSQLQQFCRLFPQDVPLGVEVRNMAFFAKGDAEQRLNQWLIESGIDRVIMDSRPVFAAPPNTEAVIDAHQKKPKVPVHAIATAKSPMIRFIGHPQRADNLPFFKAWENKLPDWIEQGKQPYLMIHTPDNIEAPQLARELYQQLSQNILLPDLAPFPAEGNAPQLSMF</sequence>
<keyword evidence="2" id="KW-1185">Reference proteome</keyword>
<protein>
    <submittedName>
        <fullName evidence="1">DUF72 domain-containing protein</fullName>
    </submittedName>
</protein>
<dbReference type="Gene3D" id="3.20.20.410">
    <property type="entry name" value="Protein of unknown function UPF0759"/>
    <property type="match status" value="1"/>
</dbReference>
<dbReference type="Pfam" id="PF01904">
    <property type="entry name" value="DUF72"/>
    <property type="match status" value="1"/>
</dbReference>